<feature type="region of interest" description="Disordered" evidence="1">
    <location>
        <begin position="19"/>
        <end position="82"/>
    </location>
</feature>
<dbReference type="EMBL" id="QTNY01000018">
    <property type="protein sequence ID" value="RQP73769.1"/>
    <property type="molecule type" value="Genomic_DNA"/>
</dbReference>
<dbReference type="Proteomes" id="UP000273734">
    <property type="component" value="Unassembled WGS sequence"/>
</dbReference>
<proteinExistence type="predicted"/>
<name>A0AB74D1X4_9BURK</name>
<dbReference type="AlphaFoldDB" id="A0AB74D1X4"/>
<organism evidence="2 3">
    <name type="scientific">Burkholderia ubonensis</name>
    <dbReference type="NCBI Taxonomy" id="101571"/>
    <lineage>
        <taxon>Bacteria</taxon>
        <taxon>Pseudomonadati</taxon>
        <taxon>Pseudomonadota</taxon>
        <taxon>Betaproteobacteria</taxon>
        <taxon>Burkholderiales</taxon>
        <taxon>Burkholderiaceae</taxon>
        <taxon>Burkholderia</taxon>
        <taxon>Burkholderia cepacia complex</taxon>
    </lineage>
</organism>
<evidence type="ECO:0000313" key="3">
    <source>
        <dbReference type="Proteomes" id="UP000273734"/>
    </source>
</evidence>
<feature type="compositionally biased region" description="Basic residues" evidence="1">
    <location>
        <begin position="22"/>
        <end position="38"/>
    </location>
</feature>
<accession>A0AB74D1X4</accession>
<evidence type="ECO:0000313" key="2">
    <source>
        <dbReference type="EMBL" id="RQP73769.1"/>
    </source>
</evidence>
<comment type="caution">
    <text evidence="2">The sequence shown here is derived from an EMBL/GenBank/DDBJ whole genome shotgun (WGS) entry which is preliminary data.</text>
</comment>
<protein>
    <submittedName>
        <fullName evidence="2">Uncharacterized protein</fullName>
    </submittedName>
</protein>
<sequence length="82" mass="9324">MRARLAELRPEARRGAGCVRRAAAHRRSHRSGLSRLTRRPCDVRRRGRATPCPHVRRAGKKNAAGWPRKYSQTPSDEGNKQL</sequence>
<reference evidence="2 3" key="1">
    <citation type="submission" date="2018-08" db="EMBL/GenBank/DDBJ databases">
        <title>Comparative analysis of Burkholderia isolates from Puerto Rico.</title>
        <authorList>
            <person name="Hall C."/>
            <person name="Sahl J."/>
            <person name="Wagner D."/>
        </authorList>
    </citation>
    <scope>NUCLEOTIDE SEQUENCE [LARGE SCALE GENOMIC DNA]</scope>
    <source>
        <strain evidence="2 3">Bp8964</strain>
    </source>
</reference>
<evidence type="ECO:0000256" key="1">
    <source>
        <dbReference type="SAM" id="MobiDB-lite"/>
    </source>
</evidence>
<gene>
    <name evidence="2" type="ORF">DF015_24350</name>
</gene>